<evidence type="ECO:0000259" key="1">
    <source>
        <dbReference type="PROSITE" id="PS51664"/>
    </source>
</evidence>
<dbReference type="RefSeq" id="WP_083417540.1">
    <property type="nucleotide sequence ID" value="NZ_FPBD01000014.1"/>
</dbReference>
<organism evidence="2 3">
    <name type="scientific">Pseudovibrio denitrificans</name>
    <dbReference type="NCBI Taxonomy" id="258256"/>
    <lineage>
        <taxon>Bacteria</taxon>
        <taxon>Pseudomonadati</taxon>
        <taxon>Pseudomonadota</taxon>
        <taxon>Alphaproteobacteria</taxon>
        <taxon>Hyphomicrobiales</taxon>
        <taxon>Stappiaceae</taxon>
        <taxon>Pseudovibrio</taxon>
    </lineage>
</organism>
<gene>
    <name evidence="2" type="ORF">SAMN05444141_11428</name>
</gene>
<dbReference type="AlphaFoldDB" id="A0A1I7DZI7"/>
<evidence type="ECO:0000313" key="3">
    <source>
        <dbReference type="Proteomes" id="UP000183371"/>
    </source>
</evidence>
<dbReference type="Proteomes" id="UP000183371">
    <property type="component" value="Unassembled WGS sequence"/>
</dbReference>
<proteinExistence type="predicted"/>
<dbReference type="Gene3D" id="3.30.1330.230">
    <property type="match status" value="1"/>
</dbReference>
<dbReference type="PANTHER" id="PTHR37809:SF1">
    <property type="entry name" value="RIBOSOMAL PROTEIN S12 METHYLTHIOTRANSFERASE ACCESSORY FACTOR YCAO"/>
    <property type="match status" value="1"/>
</dbReference>
<dbReference type="PANTHER" id="PTHR37809">
    <property type="entry name" value="RIBOSOMAL PROTEIN S12 METHYLTHIOTRANSFERASE ACCESSORY FACTOR YCAO"/>
    <property type="match status" value="1"/>
</dbReference>
<feature type="domain" description="YcaO" evidence="1">
    <location>
        <begin position="32"/>
        <end position="384"/>
    </location>
</feature>
<dbReference type="InterPro" id="IPR003776">
    <property type="entry name" value="YcaO-like_dom"/>
</dbReference>
<accession>A0A1I7DZI7</accession>
<dbReference type="EMBL" id="FPBD01000014">
    <property type="protein sequence ID" value="SFU17089.1"/>
    <property type="molecule type" value="Genomic_DNA"/>
</dbReference>
<sequence>MIGTSFPRFSINLSPNLDLPTMVSGRFGETRGSCATGYDRSTRIRSAGEAIERLLSFSELQDPACYRCLSELEPTNQEWFRALFKAADQHDLEEHRFACEVVSLHGSDASCLVPTLPFTLGPHPDSRFMPIRDSSGCAIHVDRDQAKRAALAEFAERQALCLFWYYGHVVNCCEIAEQPPKHYLNASSRKLLSWFRNVQQGKIYLFDISVLAPFHSFLAFYVNEQGPVYFATGAAGSDNAGEAINKAIMELYQAFVLTFQNVNTDYKYTDIQESTDSITAGYLQYNTQYWADEFQHLARAHLSDFPSQSFTPPWRRQLLDSEILIFDRQLDFGPSCQPLTFIATMGMPSFPLMSIENQATTADQQAAKYLGYEKQVRTGPIPFA</sequence>
<dbReference type="Pfam" id="PF02624">
    <property type="entry name" value="YcaO"/>
    <property type="match status" value="1"/>
</dbReference>
<protein>
    <submittedName>
        <fullName evidence="2">YcaO-like family protein</fullName>
    </submittedName>
</protein>
<name>A0A1I7DZI7_9HYPH</name>
<evidence type="ECO:0000313" key="2">
    <source>
        <dbReference type="EMBL" id="SFU17089.1"/>
    </source>
</evidence>
<dbReference type="PROSITE" id="PS51664">
    <property type="entry name" value="YCAO"/>
    <property type="match status" value="1"/>
</dbReference>
<keyword evidence="3" id="KW-1185">Reference proteome</keyword>
<reference evidence="3" key="1">
    <citation type="submission" date="2016-10" db="EMBL/GenBank/DDBJ databases">
        <authorList>
            <person name="Varghese N."/>
            <person name="Submissions S."/>
        </authorList>
    </citation>
    <scope>NUCLEOTIDE SEQUENCE [LARGE SCALE GENOMIC DNA]</scope>
    <source>
        <strain evidence="3">DSM 17465</strain>
    </source>
</reference>